<sequence length="441" mass="49290">MAKWWRGLRSMVEEADLSASSFVRSLRCLHQDETIQAIPREATGRRVSARDRTIGRIPAVLQTRAGQGSSSLVESGQVLPLKIHRDEESGKILKFSIRNDGEQLKVDVPLVFKWLDNCPGIKKGGKSTVNEKQSETYRASGTHAIQNRSRGEQTRHWGLSVNARSCISSILLSKNETLPACKIAATNPVKEPEAVIIDLCSSDEEEDNFADQNRFEEDLDLTEDADTSSSEEDSDWSHDDATDSDVEYDIDNETGQKGHAAAAADNDDDKVTRLLTAGSDLMKSLNVTECKAYLRKHGLRLSGTKPVFVERILEHWRIKDGSGESLYPISSFPINCKGDVCKGDTKVKGSGKIMGRRTVAGQVVKESYGTAKQQHTFTIEVLWCEGMQKLPPLYPLLVKGRNLYRLMTMRQRWANEDDRVKVLSEKHSRGAAARKVMRERK</sequence>
<feature type="domain" description="SAP" evidence="2">
    <location>
        <begin position="282"/>
        <end position="316"/>
    </location>
</feature>
<feature type="region of interest" description="Disordered" evidence="1">
    <location>
        <begin position="207"/>
        <end position="251"/>
    </location>
</feature>
<evidence type="ECO:0000313" key="4">
    <source>
        <dbReference type="Proteomes" id="UP000824890"/>
    </source>
</evidence>
<evidence type="ECO:0000256" key="1">
    <source>
        <dbReference type="SAM" id="MobiDB-lite"/>
    </source>
</evidence>
<dbReference type="EMBL" id="JAGKQM010001531">
    <property type="protein sequence ID" value="KAH0851762.1"/>
    <property type="molecule type" value="Genomic_DNA"/>
</dbReference>
<dbReference type="Pfam" id="PF02037">
    <property type="entry name" value="SAP"/>
    <property type="match status" value="1"/>
</dbReference>
<feature type="compositionally biased region" description="Acidic residues" evidence="1">
    <location>
        <begin position="242"/>
        <end position="251"/>
    </location>
</feature>
<proteinExistence type="predicted"/>
<keyword evidence="4" id="KW-1185">Reference proteome</keyword>
<dbReference type="SUPFAM" id="SSF68906">
    <property type="entry name" value="SAP domain"/>
    <property type="match status" value="1"/>
</dbReference>
<reference evidence="3 4" key="1">
    <citation type="submission" date="2021-05" db="EMBL/GenBank/DDBJ databases">
        <title>Genome Assembly of Synthetic Allotetraploid Brassica napus Reveals Homoeologous Exchanges between Subgenomes.</title>
        <authorList>
            <person name="Davis J.T."/>
        </authorList>
    </citation>
    <scope>NUCLEOTIDE SEQUENCE [LARGE SCALE GENOMIC DNA]</scope>
    <source>
        <strain evidence="4">cv. Da-Ae</strain>
        <tissue evidence="3">Seedling</tissue>
    </source>
</reference>
<accession>A0ABQ7X726</accession>
<evidence type="ECO:0000259" key="2">
    <source>
        <dbReference type="PROSITE" id="PS50800"/>
    </source>
</evidence>
<name>A0ABQ7X726_BRANA</name>
<feature type="compositionally biased region" description="Acidic residues" evidence="1">
    <location>
        <begin position="217"/>
        <end position="234"/>
    </location>
</feature>
<evidence type="ECO:0000313" key="3">
    <source>
        <dbReference type="EMBL" id="KAH0851762.1"/>
    </source>
</evidence>
<dbReference type="Proteomes" id="UP000824890">
    <property type="component" value="Unassembled WGS sequence"/>
</dbReference>
<dbReference type="InterPro" id="IPR003034">
    <property type="entry name" value="SAP_dom"/>
</dbReference>
<dbReference type="PANTHER" id="PTHR35323:SF2">
    <property type="entry name" value="SAP DOMAIN-CONTAINING PROTEIN"/>
    <property type="match status" value="1"/>
</dbReference>
<dbReference type="InterPro" id="IPR056116">
    <property type="entry name" value="DUF7699"/>
</dbReference>
<gene>
    <name evidence="3" type="ORF">HID58_094486</name>
</gene>
<dbReference type="SMART" id="SM00513">
    <property type="entry name" value="SAP"/>
    <property type="match status" value="1"/>
</dbReference>
<dbReference type="Pfam" id="PF24766">
    <property type="entry name" value="DUF7699"/>
    <property type="match status" value="1"/>
</dbReference>
<dbReference type="PROSITE" id="PS50800">
    <property type="entry name" value="SAP"/>
    <property type="match status" value="1"/>
</dbReference>
<dbReference type="InterPro" id="IPR036361">
    <property type="entry name" value="SAP_dom_sf"/>
</dbReference>
<dbReference type="Gene3D" id="1.10.720.30">
    <property type="entry name" value="SAP domain"/>
    <property type="match status" value="1"/>
</dbReference>
<protein>
    <recommendedName>
        <fullName evidence="2">SAP domain-containing protein</fullName>
    </recommendedName>
</protein>
<comment type="caution">
    <text evidence="3">The sequence shown here is derived from an EMBL/GenBank/DDBJ whole genome shotgun (WGS) entry which is preliminary data.</text>
</comment>
<organism evidence="3 4">
    <name type="scientific">Brassica napus</name>
    <name type="common">Rape</name>
    <dbReference type="NCBI Taxonomy" id="3708"/>
    <lineage>
        <taxon>Eukaryota</taxon>
        <taxon>Viridiplantae</taxon>
        <taxon>Streptophyta</taxon>
        <taxon>Embryophyta</taxon>
        <taxon>Tracheophyta</taxon>
        <taxon>Spermatophyta</taxon>
        <taxon>Magnoliopsida</taxon>
        <taxon>eudicotyledons</taxon>
        <taxon>Gunneridae</taxon>
        <taxon>Pentapetalae</taxon>
        <taxon>rosids</taxon>
        <taxon>malvids</taxon>
        <taxon>Brassicales</taxon>
        <taxon>Brassicaceae</taxon>
        <taxon>Brassiceae</taxon>
        <taxon>Brassica</taxon>
    </lineage>
</organism>
<dbReference type="PANTHER" id="PTHR35323">
    <property type="entry name" value="SAP DOMAIN-CONTAINING PROTEIN"/>
    <property type="match status" value="1"/>
</dbReference>